<keyword evidence="5 7" id="KW-1133">Transmembrane helix</keyword>
<dbReference type="InterPro" id="IPR002191">
    <property type="entry name" value="Bac_export_3"/>
</dbReference>
<dbReference type="Proteomes" id="UP001293791">
    <property type="component" value="Unassembled WGS sequence"/>
</dbReference>
<accession>A0ABU5L7D3</accession>
<keyword evidence="6 7" id="KW-0472">Membrane</keyword>
<evidence type="ECO:0000256" key="7">
    <source>
        <dbReference type="SAM" id="Phobius"/>
    </source>
</evidence>
<dbReference type="PRINTS" id="PR00952">
    <property type="entry name" value="TYPE3IMQPROT"/>
</dbReference>
<evidence type="ECO:0000256" key="1">
    <source>
        <dbReference type="ARBA" id="ARBA00004651"/>
    </source>
</evidence>
<evidence type="ECO:0000256" key="2">
    <source>
        <dbReference type="ARBA" id="ARBA00006156"/>
    </source>
</evidence>
<keyword evidence="4 7" id="KW-0812">Transmembrane</keyword>
<evidence type="ECO:0000256" key="3">
    <source>
        <dbReference type="ARBA" id="ARBA00022475"/>
    </source>
</evidence>
<evidence type="ECO:0000313" key="9">
    <source>
        <dbReference type="Proteomes" id="UP001293791"/>
    </source>
</evidence>
<dbReference type="Pfam" id="PF01313">
    <property type="entry name" value="Bac_export_3"/>
    <property type="match status" value="1"/>
</dbReference>
<dbReference type="PANTHER" id="PTHR34040:SF2">
    <property type="entry name" value="FLAGELLAR BIOSYNTHETIC PROTEIN FLIQ"/>
    <property type="match status" value="1"/>
</dbReference>
<feature type="transmembrane region" description="Helical" evidence="7">
    <location>
        <begin position="24"/>
        <end position="43"/>
    </location>
</feature>
<reference evidence="8 9" key="1">
    <citation type="submission" date="2023-02" db="EMBL/GenBank/DDBJ databases">
        <title>Host association and intracellularity evolved multiple times independently in the Rickettsiales.</title>
        <authorList>
            <person name="Castelli M."/>
            <person name="Nardi T."/>
            <person name="Gammuto L."/>
            <person name="Bellinzona G."/>
            <person name="Sabaneyeva E."/>
            <person name="Potekhin A."/>
            <person name="Serra V."/>
            <person name="Petroni G."/>
            <person name="Sassera D."/>
        </authorList>
    </citation>
    <scope>NUCLEOTIDE SEQUENCE [LARGE SCALE GENOMIC DNA]</scope>
    <source>
        <strain evidence="8 9">BOD18</strain>
    </source>
</reference>
<dbReference type="EMBL" id="JARGYT010000016">
    <property type="protein sequence ID" value="MDZ5762034.1"/>
    <property type="molecule type" value="Genomic_DNA"/>
</dbReference>
<evidence type="ECO:0000256" key="4">
    <source>
        <dbReference type="ARBA" id="ARBA00022692"/>
    </source>
</evidence>
<keyword evidence="3" id="KW-1003">Cell membrane</keyword>
<keyword evidence="8" id="KW-0966">Cell projection</keyword>
<comment type="caution">
    <text evidence="8">The sequence shown here is derived from an EMBL/GenBank/DDBJ whole genome shotgun (WGS) entry which is preliminary data.</text>
</comment>
<feature type="transmembrane region" description="Helical" evidence="7">
    <location>
        <begin position="55"/>
        <end position="77"/>
    </location>
</feature>
<organism evidence="8 9">
    <name type="scientific">Candidatus Cyrtobacter comes</name>
    <dbReference type="NCBI Taxonomy" id="675776"/>
    <lineage>
        <taxon>Bacteria</taxon>
        <taxon>Pseudomonadati</taxon>
        <taxon>Pseudomonadota</taxon>
        <taxon>Alphaproteobacteria</taxon>
        <taxon>Rickettsiales</taxon>
        <taxon>Candidatus Midichloriaceae</taxon>
        <taxon>Candidatus Cyrtobacter</taxon>
    </lineage>
</organism>
<proteinExistence type="inferred from homology"/>
<comment type="subcellular location">
    <subcellularLocation>
        <location evidence="1">Cell membrane</location>
        <topology evidence="1">Multi-pass membrane protein</topology>
    </subcellularLocation>
</comment>
<keyword evidence="9" id="KW-1185">Reference proteome</keyword>
<comment type="similarity">
    <text evidence="2">Belongs to the FliQ/MopD/SpaQ family.</text>
</comment>
<sequence>MEPELVLQIAHEACITLFKISMPILLAVLISGVIISLIQAVTQVQEPTLTLVPKLFALIGSLLIFMPYMSGVFSTFYEYIISFVITR</sequence>
<gene>
    <name evidence="8" type="ORF">Cyrtocomes_00400</name>
</gene>
<keyword evidence="8" id="KW-0282">Flagellum</keyword>
<keyword evidence="8" id="KW-0969">Cilium</keyword>
<dbReference type="PANTHER" id="PTHR34040">
    <property type="entry name" value="FLAGELLAR BIOSYNTHETIC PROTEIN FLIQ"/>
    <property type="match status" value="1"/>
</dbReference>
<evidence type="ECO:0000313" key="8">
    <source>
        <dbReference type="EMBL" id="MDZ5762034.1"/>
    </source>
</evidence>
<dbReference type="RefSeq" id="WP_322497523.1">
    <property type="nucleotide sequence ID" value="NZ_JARGYT010000016.1"/>
</dbReference>
<protein>
    <submittedName>
        <fullName evidence="8">Flagellar biosynthetic protein FliQ</fullName>
    </submittedName>
</protein>
<name>A0ABU5L7D3_9RICK</name>
<evidence type="ECO:0000256" key="5">
    <source>
        <dbReference type="ARBA" id="ARBA00022989"/>
    </source>
</evidence>
<evidence type="ECO:0000256" key="6">
    <source>
        <dbReference type="ARBA" id="ARBA00023136"/>
    </source>
</evidence>